<protein>
    <recommendedName>
        <fullName evidence="4">Tetratricopeptide repeat protein</fullName>
    </recommendedName>
</protein>
<evidence type="ECO:0000313" key="3">
    <source>
        <dbReference type="EMBL" id="VYT44862.1"/>
    </source>
</evidence>
<evidence type="ECO:0000256" key="1">
    <source>
        <dbReference type="SAM" id="Coils"/>
    </source>
</evidence>
<accession>A0A6N2WSX3</accession>
<keyword evidence="2" id="KW-1133">Transmembrane helix</keyword>
<keyword evidence="2" id="KW-0472">Membrane</keyword>
<gene>
    <name evidence="3" type="ORF">BILFYP9_03753</name>
</gene>
<dbReference type="AlphaFoldDB" id="A0A6N2WSX3"/>
<reference evidence="3" key="1">
    <citation type="submission" date="2019-11" db="EMBL/GenBank/DDBJ databases">
        <authorList>
            <person name="Feng L."/>
        </authorList>
    </citation>
    <scope>NUCLEOTIDE SEQUENCE</scope>
    <source>
        <strain evidence="3">BintestinalisLFYP9</strain>
    </source>
</reference>
<sequence length="577" mass="67109">MKNNIALIILLIAFLPVACNERQSNNRQLILADSLMQSRPDSALCILQDISMEKLTTQADSAYYVLLLTQARDKNYVVQTDDSLIRYAVAYYDKTNDVRMQAKAHYYWGCVYRDMNRQAEAIREFLIAAPLTEKAKEKRQLGLVYNNIGFIYNIQGFNEKADSIYKLMEVIAQEVKDTTLWSEALSKQGSIALTKGEEYFPIAERKLSDAFGAVDSVGNNGLKANISASLSNLYSRMDEGEKALYYAKLNLSLRRDTARAYRAFLLLGDAYYKCKEYDSATFYFNKSLLSKDYGRKVDAYMRLADIAMIQGNVTLSVELERNSSVYKDSLYEFHWNVVANEMIEAEADAQAMLQKLYYKGRLNMYLYVFMLIVVMIIVVALFLYKRYRRKNDLLQKDKQQLEKVNQDLSQHYANLQTDITEKDLEIENLRKELVSHQIDEEERAKLQTELDEMILKRRTLAKEAFLHSPLYAKMQAIIQDYQDRDESDEEISDQEWQEFVVGMDVEWNNAITDLCVKYQLSKEELHLVCLSLAGFPFSHLEYLLHLSRKTLYRKKNVLLKRMGVEQNCGFEEILQRK</sequence>
<dbReference type="EMBL" id="CACRSU010000048">
    <property type="protein sequence ID" value="VYT44862.1"/>
    <property type="molecule type" value="Genomic_DNA"/>
</dbReference>
<organism evidence="3">
    <name type="scientific">Bacteroides intestinalis</name>
    <dbReference type="NCBI Taxonomy" id="329854"/>
    <lineage>
        <taxon>Bacteria</taxon>
        <taxon>Pseudomonadati</taxon>
        <taxon>Bacteroidota</taxon>
        <taxon>Bacteroidia</taxon>
        <taxon>Bacteroidales</taxon>
        <taxon>Bacteroidaceae</taxon>
        <taxon>Bacteroides</taxon>
    </lineage>
</organism>
<dbReference type="Gene3D" id="1.25.40.10">
    <property type="entry name" value="Tetratricopeptide repeat domain"/>
    <property type="match status" value="2"/>
</dbReference>
<proteinExistence type="predicted"/>
<evidence type="ECO:0000256" key="2">
    <source>
        <dbReference type="SAM" id="Phobius"/>
    </source>
</evidence>
<feature type="transmembrane region" description="Helical" evidence="2">
    <location>
        <begin position="364"/>
        <end position="384"/>
    </location>
</feature>
<keyword evidence="2" id="KW-0812">Transmembrane</keyword>
<evidence type="ECO:0008006" key="4">
    <source>
        <dbReference type="Google" id="ProtNLM"/>
    </source>
</evidence>
<name>A0A6N2WSX3_9BACE</name>
<keyword evidence="1" id="KW-0175">Coiled coil</keyword>
<feature type="coiled-coil region" evidence="1">
    <location>
        <begin position="384"/>
        <end position="463"/>
    </location>
</feature>
<dbReference type="SUPFAM" id="SSF48452">
    <property type="entry name" value="TPR-like"/>
    <property type="match status" value="2"/>
</dbReference>
<dbReference type="InterPro" id="IPR011990">
    <property type="entry name" value="TPR-like_helical_dom_sf"/>
</dbReference>